<evidence type="ECO:0000313" key="14">
    <source>
        <dbReference type="Proteomes" id="UP000597762"/>
    </source>
</evidence>
<proteinExistence type="inferred from homology"/>
<feature type="region of interest" description="Disordered" evidence="8">
    <location>
        <begin position="179"/>
        <end position="231"/>
    </location>
</feature>
<dbReference type="GO" id="GO:0016787">
    <property type="term" value="F:hydrolase activity"/>
    <property type="evidence" value="ECO:0007669"/>
    <property type="project" value="UniProtKB-KW"/>
</dbReference>
<dbReference type="PROSITE" id="PS51195">
    <property type="entry name" value="Q_MOTIF"/>
    <property type="match status" value="1"/>
</dbReference>
<comment type="similarity">
    <text evidence="7">Belongs to the DEAD box helicase family.</text>
</comment>
<dbReference type="OrthoDB" id="4310724at2759"/>
<dbReference type="InterPro" id="IPR014001">
    <property type="entry name" value="Helicase_ATP-bd"/>
</dbReference>
<dbReference type="SMART" id="SM00490">
    <property type="entry name" value="HELICc"/>
    <property type="match status" value="1"/>
</dbReference>
<evidence type="ECO:0000256" key="6">
    <source>
        <dbReference type="PROSITE-ProRule" id="PRU00552"/>
    </source>
</evidence>
<evidence type="ECO:0000256" key="3">
    <source>
        <dbReference type="ARBA" id="ARBA00022801"/>
    </source>
</evidence>
<dbReference type="PANTHER" id="PTHR47959">
    <property type="entry name" value="ATP-DEPENDENT RNA HELICASE RHLE-RELATED"/>
    <property type="match status" value="1"/>
</dbReference>
<dbReference type="InterPro" id="IPR014014">
    <property type="entry name" value="RNA_helicase_DEAD_Q_motif"/>
</dbReference>
<dbReference type="PANTHER" id="PTHR47959:SF1">
    <property type="entry name" value="ATP-DEPENDENT RNA HELICASE DBPA"/>
    <property type="match status" value="1"/>
</dbReference>
<keyword evidence="9" id="KW-0812">Transmembrane</keyword>
<feature type="compositionally biased region" description="Basic and acidic residues" evidence="8">
    <location>
        <begin position="89"/>
        <end position="98"/>
    </location>
</feature>
<dbReference type="PROSITE" id="PS00039">
    <property type="entry name" value="DEAD_ATP_HELICASE"/>
    <property type="match status" value="1"/>
</dbReference>
<dbReference type="AlphaFoldDB" id="A0A812AWJ0"/>
<dbReference type="GO" id="GO:0003676">
    <property type="term" value="F:nucleic acid binding"/>
    <property type="evidence" value="ECO:0007669"/>
    <property type="project" value="InterPro"/>
</dbReference>
<dbReference type="EC" id="3.6.4.13" evidence="1"/>
<dbReference type="InterPro" id="IPR000629">
    <property type="entry name" value="RNA-helicase_DEAD-box_CS"/>
</dbReference>
<organism evidence="13 14">
    <name type="scientific">Acanthosepion pharaonis</name>
    <name type="common">Pharaoh cuttlefish</name>
    <name type="synonym">Sepia pharaonis</name>
    <dbReference type="NCBI Taxonomy" id="158019"/>
    <lineage>
        <taxon>Eukaryota</taxon>
        <taxon>Metazoa</taxon>
        <taxon>Spiralia</taxon>
        <taxon>Lophotrochozoa</taxon>
        <taxon>Mollusca</taxon>
        <taxon>Cephalopoda</taxon>
        <taxon>Coleoidea</taxon>
        <taxon>Decapodiformes</taxon>
        <taxon>Sepiida</taxon>
        <taxon>Sepiina</taxon>
        <taxon>Sepiidae</taxon>
        <taxon>Acanthosepion</taxon>
    </lineage>
</organism>
<dbReference type="EMBL" id="CAHIKZ030000224">
    <property type="protein sequence ID" value="CAE1161460.1"/>
    <property type="molecule type" value="Genomic_DNA"/>
</dbReference>
<keyword evidence="5 7" id="KW-0067">ATP-binding</keyword>
<evidence type="ECO:0000256" key="7">
    <source>
        <dbReference type="RuleBase" id="RU000492"/>
    </source>
</evidence>
<dbReference type="Pfam" id="PF00270">
    <property type="entry name" value="DEAD"/>
    <property type="match status" value="1"/>
</dbReference>
<keyword evidence="4 7" id="KW-0347">Helicase</keyword>
<evidence type="ECO:0000256" key="8">
    <source>
        <dbReference type="SAM" id="MobiDB-lite"/>
    </source>
</evidence>
<dbReference type="GO" id="GO:0005829">
    <property type="term" value="C:cytosol"/>
    <property type="evidence" value="ECO:0007669"/>
    <property type="project" value="TreeGrafter"/>
</dbReference>
<dbReference type="InterPro" id="IPR001650">
    <property type="entry name" value="Helicase_C-like"/>
</dbReference>
<evidence type="ECO:0000256" key="9">
    <source>
        <dbReference type="SAM" id="Phobius"/>
    </source>
</evidence>
<feature type="domain" description="Helicase ATP-binding" evidence="10">
    <location>
        <begin position="142"/>
        <end position="381"/>
    </location>
</feature>
<evidence type="ECO:0000313" key="13">
    <source>
        <dbReference type="EMBL" id="CAE1161460.1"/>
    </source>
</evidence>
<keyword evidence="9" id="KW-0472">Membrane</keyword>
<dbReference type="InterPro" id="IPR011545">
    <property type="entry name" value="DEAD/DEAH_box_helicase_dom"/>
</dbReference>
<reference evidence="13" key="1">
    <citation type="submission" date="2021-01" db="EMBL/GenBank/DDBJ databases">
        <authorList>
            <person name="Li R."/>
            <person name="Bekaert M."/>
        </authorList>
    </citation>
    <scope>NUCLEOTIDE SEQUENCE</scope>
    <source>
        <strain evidence="13">Farmed</strain>
    </source>
</reference>
<dbReference type="CDD" id="cd18787">
    <property type="entry name" value="SF2_C_DEAD"/>
    <property type="match status" value="1"/>
</dbReference>
<gene>
    <name evidence="13" type="ORF">SPHA_6960</name>
</gene>
<feature type="transmembrane region" description="Helical" evidence="9">
    <location>
        <begin position="770"/>
        <end position="789"/>
    </location>
</feature>
<evidence type="ECO:0000256" key="1">
    <source>
        <dbReference type="ARBA" id="ARBA00012552"/>
    </source>
</evidence>
<dbReference type="SMART" id="SM00487">
    <property type="entry name" value="DEXDc"/>
    <property type="match status" value="1"/>
</dbReference>
<evidence type="ECO:0000259" key="10">
    <source>
        <dbReference type="PROSITE" id="PS51192"/>
    </source>
</evidence>
<feature type="compositionally biased region" description="Basic and acidic residues" evidence="8">
    <location>
        <begin position="179"/>
        <end position="198"/>
    </location>
</feature>
<dbReference type="InterPro" id="IPR050079">
    <property type="entry name" value="DEAD_box_RNA_helicase"/>
</dbReference>
<feature type="region of interest" description="Disordered" evidence="8">
    <location>
        <begin position="49"/>
        <end position="98"/>
    </location>
</feature>
<dbReference type="GO" id="GO:0003724">
    <property type="term" value="F:RNA helicase activity"/>
    <property type="evidence" value="ECO:0007669"/>
    <property type="project" value="UniProtKB-EC"/>
</dbReference>
<feature type="short sequence motif" description="Q motif" evidence="6">
    <location>
        <begin position="110"/>
        <end position="138"/>
    </location>
</feature>
<sequence length="796" mass="91568">MVKKGAHLKAKADWKSIEIDPNLYADEKFQGLVCIEELQDYDIVGGKLKVSSTSKRKSKDEGDNSSVLEAPPKKKKKKAKKKFQQTPKTEPEKVKENKQIVDKKPLPDMSDWNVLSVPEPVLRALAEQHFSTPTPIQKQCLPPAILYKQDIIGAAATGSGKTLAFGIPIIHHILQEKEAQKFSEHDGGTKEGTERTEEGFDDDHNEEVTEKEILEDEISESEMQAVMPKQVKKPTTDGLKALILAPTRELAIQVKNHLLKAAQFTDIKIVAIVGGMSEQKQERLLKRKPEIIVATPGRFWELFENSNPHISTVSHIKHLVIDEADRMIEKGHFEELHKLFEHLDEQSAEIKKKRQTFIFSATLTLTHSGPKRKIKRKFDKNLLTVEGKLDMLVSKMGIKKNAKKIDLTEKTRTAENLSEAKIYCEHDQKDLYLYYFLSRYPGRTLVFCNSKDCVRRLVSIFTLLQCQPLSLHADMHQKQRLKNLERFSANPKGLLLATDVAARGLDIPHVEHVIHFQVPRTMENYIHRSGRTARASQSGLAVLLVCAEEQKDYRKILYSLERTEDMVSFPIDLNYLPCLKERVQLAKQLDTENHRFQKKKRHNDWYKKAAEDMDIELDEDELLDLGDTKEQANHHQRISSMREELNAMLGYKVSSKKFMTKYPTKMGKLQLPAEEKVSLGALKDLKEEKYLMKKKGQKSKVLDLVMVKKKKILEKKKKNAISFLPSFFHNTISFHLFSFEMQSPFFLLSFVTQSPPFGNTIFFFPSSRNFLPFLFLLQYNLLPSILLFFRKKLFPS</sequence>
<dbReference type="Proteomes" id="UP000597762">
    <property type="component" value="Unassembled WGS sequence"/>
</dbReference>
<dbReference type="Gene3D" id="3.40.50.300">
    <property type="entry name" value="P-loop containing nucleotide triphosphate hydrolases"/>
    <property type="match status" value="2"/>
</dbReference>
<name>A0A812AWJ0_ACAPH</name>
<keyword evidence="2 7" id="KW-0547">Nucleotide-binding</keyword>
<dbReference type="SUPFAM" id="SSF52540">
    <property type="entry name" value="P-loop containing nucleoside triphosphate hydrolases"/>
    <property type="match status" value="2"/>
</dbReference>
<accession>A0A812AWJ0</accession>
<dbReference type="PROSITE" id="PS51194">
    <property type="entry name" value="HELICASE_CTER"/>
    <property type="match status" value="1"/>
</dbReference>
<evidence type="ECO:0000259" key="12">
    <source>
        <dbReference type="PROSITE" id="PS51195"/>
    </source>
</evidence>
<keyword evidence="14" id="KW-1185">Reference proteome</keyword>
<dbReference type="PROSITE" id="PS51192">
    <property type="entry name" value="HELICASE_ATP_BIND_1"/>
    <property type="match status" value="1"/>
</dbReference>
<dbReference type="Pfam" id="PF00271">
    <property type="entry name" value="Helicase_C"/>
    <property type="match status" value="1"/>
</dbReference>
<evidence type="ECO:0000256" key="4">
    <source>
        <dbReference type="ARBA" id="ARBA00022806"/>
    </source>
</evidence>
<dbReference type="GO" id="GO:0005524">
    <property type="term" value="F:ATP binding"/>
    <property type="evidence" value="ECO:0007669"/>
    <property type="project" value="UniProtKB-KW"/>
</dbReference>
<comment type="caution">
    <text evidence="13">The sequence shown here is derived from an EMBL/GenBank/DDBJ whole genome shotgun (WGS) entry which is preliminary data.</text>
</comment>
<evidence type="ECO:0000256" key="2">
    <source>
        <dbReference type="ARBA" id="ARBA00022741"/>
    </source>
</evidence>
<protein>
    <recommendedName>
        <fullName evidence="1">RNA helicase</fullName>
        <ecNumber evidence="1">3.6.4.13</ecNumber>
    </recommendedName>
</protein>
<feature type="domain" description="Helicase C-terminal" evidence="11">
    <location>
        <begin position="432"/>
        <end position="577"/>
    </location>
</feature>
<dbReference type="InterPro" id="IPR027417">
    <property type="entry name" value="P-loop_NTPase"/>
</dbReference>
<keyword evidence="3 7" id="KW-0378">Hydrolase</keyword>
<dbReference type="CDD" id="cd17946">
    <property type="entry name" value="DEADc_DDX24"/>
    <property type="match status" value="1"/>
</dbReference>
<keyword evidence="9" id="KW-1133">Transmembrane helix</keyword>
<evidence type="ECO:0000259" key="11">
    <source>
        <dbReference type="PROSITE" id="PS51194"/>
    </source>
</evidence>
<feature type="domain" description="DEAD-box RNA helicase Q" evidence="12">
    <location>
        <begin position="110"/>
        <end position="138"/>
    </location>
</feature>
<evidence type="ECO:0000256" key="5">
    <source>
        <dbReference type="ARBA" id="ARBA00022840"/>
    </source>
</evidence>
<feature type="compositionally biased region" description="Basic residues" evidence="8">
    <location>
        <begin position="73"/>
        <end position="83"/>
    </location>
</feature>